<organism evidence="1 2">
    <name type="scientific">Lachnellula arida</name>
    <dbReference type="NCBI Taxonomy" id="1316785"/>
    <lineage>
        <taxon>Eukaryota</taxon>
        <taxon>Fungi</taxon>
        <taxon>Dikarya</taxon>
        <taxon>Ascomycota</taxon>
        <taxon>Pezizomycotina</taxon>
        <taxon>Leotiomycetes</taxon>
        <taxon>Helotiales</taxon>
        <taxon>Lachnaceae</taxon>
        <taxon>Lachnellula</taxon>
    </lineage>
</organism>
<dbReference type="InterPro" id="IPR038883">
    <property type="entry name" value="AN11006-like"/>
</dbReference>
<keyword evidence="2" id="KW-1185">Reference proteome</keyword>
<proteinExistence type="predicted"/>
<dbReference type="EMBL" id="QGMF01000121">
    <property type="protein sequence ID" value="TVY19203.1"/>
    <property type="molecule type" value="Genomic_DNA"/>
</dbReference>
<protein>
    <recommendedName>
        <fullName evidence="3">F-box domain-containing protein</fullName>
    </recommendedName>
</protein>
<evidence type="ECO:0000313" key="1">
    <source>
        <dbReference type="EMBL" id="TVY19203.1"/>
    </source>
</evidence>
<name>A0A8T9BL91_9HELO</name>
<evidence type="ECO:0008006" key="3">
    <source>
        <dbReference type="Google" id="ProtNLM"/>
    </source>
</evidence>
<accession>A0A8T9BL91</accession>
<dbReference type="PANTHER" id="PTHR42085">
    <property type="entry name" value="F-BOX DOMAIN-CONTAINING PROTEIN"/>
    <property type="match status" value="1"/>
</dbReference>
<evidence type="ECO:0000313" key="2">
    <source>
        <dbReference type="Proteomes" id="UP000469559"/>
    </source>
</evidence>
<sequence length="205" mass="23473">MSQQIPFPFLTLPPELRTKILLHSLRHPTPIPLSSPSATYPHALLLVSSQIHTEAQSLYFSSNTFTLTLHRHNDDALSPFLCSPHRFLVRSLRVVIQRWGANDYFVRSFSPVLEDMILRGGLRRLVVGVRESDVRVLERVGVGMERENWSVLKRLMRDPDLEDGKLMSMGRGEGGFNECDLWWRDVSWGQYEARDNVVKDADGCV</sequence>
<gene>
    <name evidence="1" type="ORF">LARI1_G001755</name>
</gene>
<comment type="caution">
    <text evidence="1">The sequence shown here is derived from an EMBL/GenBank/DDBJ whole genome shotgun (WGS) entry which is preliminary data.</text>
</comment>
<dbReference type="AlphaFoldDB" id="A0A8T9BL91"/>
<reference evidence="1 2" key="1">
    <citation type="submission" date="2018-05" db="EMBL/GenBank/DDBJ databases">
        <title>Whole genome sequencing for identification of molecular markers to develop diagnostic detection tools for the regulated plant pathogen Lachnellula willkommii.</title>
        <authorList>
            <person name="Giroux E."/>
            <person name="Bilodeau G."/>
        </authorList>
    </citation>
    <scope>NUCLEOTIDE SEQUENCE [LARGE SCALE GENOMIC DNA]</scope>
    <source>
        <strain evidence="1 2">CBS 203.66</strain>
    </source>
</reference>
<dbReference type="OrthoDB" id="5229512at2759"/>
<dbReference type="Proteomes" id="UP000469559">
    <property type="component" value="Unassembled WGS sequence"/>
</dbReference>
<dbReference type="PANTHER" id="PTHR42085:SF2">
    <property type="entry name" value="F-BOX DOMAIN-CONTAINING PROTEIN"/>
    <property type="match status" value="1"/>
</dbReference>